<feature type="domain" description="ABC transporter" evidence="6">
    <location>
        <begin position="6"/>
        <end position="242"/>
    </location>
</feature>
<evidence type="ECO:0000256" key="3">
    <source>
        <dbReference type="ARBA" id="ARBA00022741"/>
    </source>
</evidence>
<keyword evidence="8" id="KW-1185">Reference proteome</keyword>
<organism evidence="7 8">
    <name type="scientific">Lentzea miocenica</name>
    <dbReference type="NCBI Taxonomy" id="3095431"/>
    <lineage>
        <taxon>Bacteria</taxon>
        <taxon>Bacillati</taxon>
        <taxon>Actinomycetota</taxon>
        <taxon>Actinomycetes</taxon>
        <taxon>Pseudonocardiales</taxon>
        <taxon>Pseudonocardiaceae</taxon>
        <taxon>Lentzea</taxon>
    </lineage>
</organism>
<keyword evidence="3" id="KW-0547">Nucleotide-binding</keyword>
<dbReference type="InterPro" id="IPR050763">
    <property type="entry name" value="ABC_transporter_ATP-binding"/>
</dbReference>
<dbReference type="InterPro" id="IPR003439">
    <property type="entry name" value="ABC_transporter-like_ATP-bd"/>
</dbReference>
<dbReference type="EMBL" id="JAXAVW010000010">
    <property type="protein sequence ID" value="MDX8031370.1"/>
    <property type="molecule type" value="Genomic_DNA"/>
</dbReference>
<evidence type="ECO:0000256" key="4">
    <source>
        <dbReference type="ARBA" id="ARBA00022840"/>
    </source>
</evidence>
<gene>
    <name evidence="7" type="ORF">SK803_14170</name>
</gene>
<dbReference type="Proteomes" id="UP001285521">
    <property type="component" value="Unassembled WGS sequence"/>
</dbReference>
<proteinExistence type="predicted"/>
<dbReference type="SMART" id="SM00382">
    <property type="entry name" value="AAA"/>
    <property type="match status" value="1"/>
</dbReference>
<dbReference type="CDD" id="cd03230">
    <property type="entry name" value="ABC_DR_subfamily_A"/>
    <property type="match status" value="1"/>
</dbReference>
<dbReference type="PANTHER" id="PTHR42711">
    <property type="entry name" value="ABC TRANSPORTER ATP-BINDING PROTEIN"/>
    <property type="match status" value="1"/>
</dbReference>
<dbReference type="GO" id="GO:0005524">
    <property type="term" value="F:ATP binding"/>
    <property type="evidence" value="ECO:0007669"/>
    <property type="project" value="UniProtKB-KW"/>
</dbReference>
<dbReference type="InterPro" id="IPR027417">
    <property type="entry name" value="P-loop_NTPase"/>
</dbReference>
<name>A0ABU4SZN2_9PSEU</name>
<evidence type="ECO:0000256" key="2">
    <source>
        <dbReference type="ARBA" id="ARBA00022448"/>
    </source>
</evidence>
<dbReference type="InterPro" id="IPR003593">
    <property type="entry name" value="AAA+_ATPase"/>
</dbReference>
<evidence type="ECO:0000256" key="1">
    <source>
        <dbReference type="ARBA" id="ARBA00004202"/>
    </source>
</evidence>
<dbReference type="Gene3D" id="3.40.50.300">
    <property type="entry name" value="P-loop containing nucleotide triphosphate hydrolases"/>
    <property type="match status" value="1"/>
</dbReference>
<evidence type="ECO:0000313" key="8">
    <source>
        <dbReference type="Proteomes" id="UP001285521"/>
    </source>
</evidence>
<dbReference type="SUPFAM" id="SSF52540">
    <property type="entry name" value="P-loop containing nucleoside triphosphate hydrolases"/>
    <property type="match status" value="1"/>
</dbReference>
<comment type="caution">
    <text evidence="7">The sequence shown here is derived from an EMBL/GenBank/DDBJ whole genome shotgun (WGS) entry which is preliminary data.</text>
</comment>
<keyword evidence="5" id="KW-0046">Antibiotic resistance</keyword>
<accession>A0ABU4SZN2</accession>
<sequence length="317" mass="34450">MTTAAVRVRGLTREFTRRRAQPRLALDAVDLVVEEGEVHGLLGPNGAGKTTLCKILSTVLLPTSGTALVNGFDVVRETKQVRQGIGIVFGGERGLYTRLTARQNLMYWSALYQQPTRMAKAQVAELLERMGLLERADDAVETFSRGMKQRLHLARGLIGDPRTLLLDEPTVGMDPVAARDFRSLVAELRGEGRSILITTHDMAEAESVCDKVSLIDGGKVIGTESPRTIGGWMSKYERVRAQGVPDEVLARLRALPGVSEVRVENDDEVLVSVDAEGAAARVLRTLVDAGVSAVSTSRPSLEEVYLHVIGDRGLAVR</sequence>
<comment type="subcellular location">
    <subcellularLocation>
        <location evidence="1">Cell membrane</location>
        <topology evidence="1">Peripheral membrane protein</topology>
    </subcellularLocation>
</comment>
<evidence type="ECO:0000313" key="7">
    <source>
        <dbReference type="EMBL" id="MDX8031370.1"/>
    </source>
</evidence>
<dbReference type="RefSeq" id="WP_319966433.1">
    <property type="nucleotide sequence ID" value="NZ_JAXAVW010000010.1"/>
</dbReference>
<protein>
    <submittedName>
        <fullName evidence="7">ABC transporter ATP-binding protein</fullName>
    </submittedName>
</protein>
<keyword evidence="4 7" id="KW-0067">ATP-binding</keyword>
<evidence type="ECO:0000259" key="6">
    <source>
        <dbReference type="PROSITE" id="PS50893"/>
    </source>
</evidence>
<dbReference type="Pfam" id="PF00005">
    <property type="entry name" value="ABC_tran"/>
    <property type="match status" value="1"/>
</dbReference>
<dbReference type="PANTHER" id="PTHR42711:SF18">
    <property type="entry name" value="ABC TRANSPORTER, ATP-BINDING PROTEIN"/>
    <property type="match status" value="1"/>
</dbReference>
<reference evidence="7 8" key="1">
    <citation type="submission" date="2023-11" db="EMBL/GenBank/DDBJ databases">
        <title>Lentzea sokolovensis, sp. nov., Lentzea kristufkii, sp. nov., and Lentzea miocenensis, sp. nov., rare actinobacteria from Sokolov Coal Basin, Miocene lacustrine sediment, Czech Republic.</title>
        <authorList>
            <person name="Lara A."/>
            <person name="Kotroba L."/>
            <person name="Nouioui I."/>
            <person name="Neumann-Schaal M."/>
            <person name="Mast Y."/>
            <person name="Chronakova A."/>
        </authorList>
    </citation>
    <scope>NUCLEOTIDE SEQUENCE [LARGE SCALE GENOMIC DNA]</scope>
    <source>
        <strain evidence="7 8">BCCO 10_0856</strain>
    </source>
</reference>
<keyword evidence="2" id="KW-0813">Transport</keyword>
<dbReference type="PROSITE" id="PS50893">
    <property type="entry name" value="ABC_TRANSPORTER_2"/>
    <property type="match status" value="1"/>
</dbReference>
<evidence type="ECO:0000256" key="5">
    <source>
        <dbReference type="ARBA" id="ARBA00023251"/>
    </source>
</evidence>